<organism evidence="3 4">
    <name type="scientific">Roseinatronobacter thiooxidans</name>
    <dbReference type="NCBI Taxonomy" id="121821"/>
    <lineage>
        <taxon>Bacteria</taxon>
        <taxon>Pseudomonadati</taxon>
        <taxon>Pseudomonadota</taxon>
        <taxon>Alphaproteobacteria</taxon>
        <taxon>Rhodobacterales</taxon>
        <taxon>Paracoccaceae</taxon>
        <taxon>Roseinatronobacter</taxon>
    </lineage>
</organism>
<dbReference type="RefSeq" id="WP_425438734.1">
    <property type="nucleotide sequence ID" value="NZ_MEHT01000018.1"/>
</dbReference>
<evidence type="ECO:0000256" key="1">
    <source>
        <dbReference type="SAM" id="MobiDB-lite"/>
    </source>
</evidence>
<proteinExistence type="predicted"/>
<dbReference type="Pfam" id="PF08808">
    <property type="entry name" value="RES"/>
    <property type="match status" value="1"/>
</dbReference>
<evidence type="ECO:0000313" key="3">
    <source>
        <dbReference type="EMBL" id="PZX45700.1"/>
    </source>
</evidence>
<dbReference type="Proteomes" id="UP000249364">
    <property type="component" value="Unassembled WGS sequence"/>
</dbReference>
<gene>
    <name evidence="3" type="ORF">LY56_01725</name>
</gene>
<dbReference type="STRING" id="121821.GCA_001870675_01135"/>
<dbReference type="AlphaFoldDB" id="A0A2W7QIF8"/>
<sequence>MAPFVPCSSQRPGRFSDGSFGLYYAGDSTEVAIAENLHQARFMRATDNPPGWTSQFRELIGSIDADLNDATGRSNLLDPDDYHPSQVFGAERRASTVERHHLAPRPLPRRALHRGVLARYDPDPDARQAFRISLDWGNRRLRQAAGDWQSLAGDMKPNNHDQTTQSVRKRPSCWNLMASRR</sequence>
<feature type="region of interest" description="Disordered" evidence="1">
    <location>
        <begin position="150"/>
        <end position="170"/>
    </location>
</feature>
<evidence type="ECO:0000313" key="4">
    <source>
        <dbReference type="Proteomes" id="UP000249364"/>
    </source>
</evidence>
<accession>A0A2W7QIF8</accession>
<comment type="caution">
    <text evidence="3">The sequence shown here is derived from an EMBL/GenBank/DDBJ whole genome shotgun (WGS) entry which is preliminary data.</text>
</comment>
<feature type="domain" description="RES" evidence="2">
    <location>
        <begin position="4"/>
        <end position="129"/>
    </location>
</feature>
<name>A0A2W7QIF8_9RHOB</name>
<protein>
    <submittedName>
        <fullName evidence="3">RES domain-containing protein</fullName>
    </submittedName>
</protein>
<keyword evidence="4" id="KW-1185">Reference proteome</keyword>
<dbReference type="SMART" id="SM00953">
    <property type="entry name" value="RES"/>
    <property type="match status" value="1"/>
</dbReference>
<evidence type="ECO:0000259" key="2">
    <source>
        <dbReference type="SMART" id="SM00953"/>
    </source>
</evidence>
<reference evidence="3 4" key="1">
    <citation type="submission" date="2018-06" db="EMBL/GenBank/DDBJ databases">
        <title>Genomic Encyclopedia of Archaeal and Bacterial Type Strains, Phase II (KMG-II): from individual species to whole genera.</title>
        <authorList>
            <person name="Goeker M."/>
        </authorList>
    </citation>
    <scope>NUCLEOTIDE SEQUENCE [LARGE SCALE GENOMIC DNA]</scope>
    <source>
        <strain evidence="3 4">DSM 13087</strain>
    </source>
</reference>
<dbReference type="InterPro" id="IPR014914">
    <property type="entry name" value="RES_dom"/>
</dbReference>
<dbReference type="EMBL" id="QKZQ01000006">
    <property type="protein sequence ID" value="PZX45700.1"/>
    <property type="molecule type" value="Genomic_DNA"/>
</dbReference>